<name>A0AAU7VHN3_9CAUD</name>
<evidence type="ECO:0000313" key="1">
    <source>
        <dbReference type="EMBL" id="XBW75346.1"/>
    </source>
</evidence>
<sequence length="148" mass="16914">MSETNSTRTLRTHLTANGAHVQRFEDKLSPGIPDTMACLNGFPIFLEGKFIKSLPARETTLVRFGSKDEPRLAHQRNWLVAHRKAGGLAFWWVRVRDAGWYLFEDKFNWLVDGVPKNVLLEQEDLGSAKAMVGRLNDLVDKHIKEAWL</sequence>
<organism evidence="1">
    <name type="scientific">Dinoroseobacter phage vB_DshS_R26L</name>
    <dbReference type="NCBI Taxonomy" id="3161158"/>
    <lineage>
        <taxon>Viruses</taxon>
        <taxon>Duplodnaviria</taxon>
        <taxon>Heunggongvirae</taxon>
        <taxon>Uroviricota</taxon>
        <taxon>Caudoviricetes</taxon>
        <taxon>Nanhaivirus</taxon>
    </lineage>
</organism>
<accession>A0AAU7VHN3</accession>
<gene>
    <name evidence="1" type="ORF">vBDshSR26L_31</name>
</gene>
<reference evidence="1" key="1">
    <citation type="submission" date="2024-06" db="EMBL/GenBank/DDBJ databases">
        <authorList>
            <person name="Lu L."/>
            <person name="Wei N."/>
            <person name="Zhang R."/>
        </authorList>
    </citation>
    <scope>NUCLEOTIDE SEQUENCE</scope>
</reference>
<dbReference type="EMBL" id="PP882867">
    <property type="protein sequence ID" value="XBW75346.1"/>
    <property type="molecule type" value="Genomic_DNA"/>
</dbReference>
<protein>
    <submittedName>
        <fullName evidence="1">Uncharacterized protein</fullName>
    </submittedName>
</protein>
<proteinExistence type="predicted"/>